<accession>A0A8X7TXA9</accession>
<dbReference type="InterPro" id="IPR036628">
    <property type="entry name" value="Clp_N_dom_sf"/>
</dbReference>
<evidence type="ECO:0000313" key="7">
    <source>
        <dbReference type="EMBL" id="KAG2257792.1"/>
    </source>
</evidence>
<dbReference type="EMBL" id="JAAMPC010000015">
    <property type="protein sequence ID" value="KAG2257792.1"/>
    <property type="molecule type" value="Genomic_DNA"/>
</dbReference>
<organism evidence="7 8">
    <name type="scientific">Brassica carinata</name>
    <name type="common">Ethiopian mustard</name>
    <name type="synonym">Abyssinian cabbage</name>
    <dbReference type="NCBI Taxonomy" id="52824"/>
    <lineage>
        <taxon>Eukaryota</taxon>
        <taxon>Viridiplantae</taxon>
        <taxon>Streptophyta</taxon>
        <taxon>Embryophyta</taxon>
        <taxon>Tracheophyta</taxon>
        <taxon>Spermatophyta</taxon>
        <taxon>Magnoliopsida</taxon>
        <taxon>eudicotyledons</taxon>
        <taxon>Gunneridae</taxon>
        <taxon>Pentapetalae</taxon>
        <taxon>rosids</taxon>
        <taxon>malvids</taxon>
        <taxon>Brassicales</taxon>
        <taxon>Brassicaceae</taxon>
        <taxon>Brassiceae</taxon>
        <taxon>Brassica</taxon>
    </lineage>
</organism>
<sequence length="1231" mass="135214">MEASKRSQARLSRPIVILFSPGRRSSARRPDSPLHLRVTALSPSIFIVCVLACCLASVSLCAFSVTTHLARRLIVISSARICVLVSPLRAWIRAGSVQSVSKLTGSVQLFVTMATPSLIRAKSLPPPSDLSLTSPNLVSRRPASPTESFTGEIDPSPPPPPRPVLYACASLLFLSSSPLSSITPPQPPQDSKYSVLSPFSTRLTGLTMTAPSDDASCSDGALGAIICQRKTLILVGLMGLGLATRSSATNLFSKRYICFHSWTWAVCITKITESMLSTVHLAALPLVYRPFPNPKVLSWSPTTIPSIFVHTLCSVNFNYGTGDDVRPIRLTGQITDGDRAVCLLNYLASSRCSLGCSAPSQTHSLVYQRCIYYGKLVGAFVSGIQVKIIQGFLHIELASPTNISILCFSVLFVVHLTVEINSGKWKEEKNLETFTVDLSLLSTSVFVTMRAGGCTVEQALTPEAANMVKQAMVLARRRGHAQVTPLHVASTMLSAPTGLLRTACLQSHTHPLQCRALELCFNVALNRLPTFTGSPMLGVPTSPFPSISNALGAAFKRAQAHQRRGSIESQQQPIIAVKIEVEQIIISILDDPSVSRVMREAGFSSPQVKNKVEQAVSLEVCSKTISSNKLMLTPASNEDVMTVIDSLVDKKRRNFVIVGECLATADKVVRAVMEKVDKKDVPEALKDVKFITLSFSSLGQPSRLDVDRKLEELKTLVKSCIGKGVILNLGDLNWFVESRTNNSNNYGVVEHMVMEIGKLARGLLTGEHGRFWLLGLANSETYVRCKFGQPSLESLWCLTTLTIPTTSSLRLSLVSDSELEVKESENLPLQLHGLEEQLNLCEECSVKFEAEARFLQCNNSNVTSPGLPAWLQQYKKDNQNSHTDLDSLNGLVVKWSTICDSNHKNPSIETLTLSSPTSTFSSSIQPLSTLHHLDWPVIKTNKYRRQDSVTPDASHLRLFIPEHDEQNTINSAASSSDGMEVEHALSRFKEMNAENLATLCDALRSKEPWQEDIISEIAKTVLKCRSGSTKRKINGNNDIKEDTWMLFQGLDVDAKEKIARELAKLVFGSNDSFVSICLRSFSSKRSHSTEDVRNKRSRDEHNWSYIERLSEAVSSDPKRVFLVEDIEQADYLSQMGFKRAIERGIVCNSSGEEASLRDAIVILSCERFSSRSRACSPAVNQKSDGSDQSEDKNVVTCVALDLNLPLDDDVCDEIGLLEAVDARFHFECTST</sequence>
<keyword evidence="5" id="KW-1133">Transmembrane helix</keyword>
<reference evidence="7 8" key="1">
    <citation type="submission" date="2020-02" db="EMBL/GenBank/DDBJ databases">
        <authorList>
            <person name="Ma Q."/>
            <person name="Huang Y."/>
            <person name="Song X."/>
            <person name="Pei D."/>
        </authorList>
    </citation>
    <scope>NUCLEOTIDE SEQUENCE [LARGE SCALE GENOMIC DNA]</scope>
    <source>
        <strain evidence="7">Sxm20200214</strain>
        <tissue evidence="7">Leaf</tissue>
    </source>
</reference>
<dbReference type="InterPro" id="IPR004176">
    <property type="entry name" value="Clp_R_N"/>
</dbReference>
<dbReference type="AlphaFoldDB" id="A0A8X7TXA9"/>
<feature type="transmembrane region" description="Helical" evidence="5">
    <location>
        <begin position="45"/>
        <end position="66"/>
    </location>
</feature>
<dbReference type="Pfam" id="PF02861">
    <property type="entry name" value="Clp_N"/>
    <property type="match status" value="1"/>
</dbReference>
<dbReference type="InterPro" id="IPR027417">
    <property type="entry name" value="P-loop_NTPase"/>
</dbReference>
<dbReference type="SUPFAM" id="SSF81923">
    <property type="entry name" value="Double Clp-N motif"/>
    <property type="match status" value="1"/>
</dbReference>
<evidence type="ECO:0000259" key="6">
    <source>
        <dbReference type="PROSITE" id="PS51903"/>
    </source>
</evidence>
<dbReference type="Gene3D" id="3.40.50.300">
    <property type="entry name" value="P-loop containing nucleotide triphosphate hydrolases"/>
    <property type="match status" value="2"/>
</dbReference>
<evidence type="ECO:0000256" key="4">
    <source>
        <dbReference type="SAM" id="MobiDB-lite"/>
    </source>
</evidence>
<dbReference type="Gene3D" id="1.10.1780.10">
    <property type="entry name" value="Clp, N-terminal domain"/>
    <property type="match status" value="1"/>
</dbReference>
<keyword evidence="5" id="KW-0812">Transmembrane</keyword>
<dbReference type="PROSITE" id="PS51903">
    <property type="entry name" value="CLP_R"/>
    <property type="match status" value="1"/>
</dbReference>
<dbReference type="InterPro" id="IPR051650">
    <property type="entry name" value="SL_signaling_regulator"/>
</dbReference>
<evidence type="ECO:0000256" key="1">
    <source>
        <dbReference type="ARBA" id="ARBA00008675"/>
    </source>
</evidence>
<dbReference type="SUPFAM" id="SSF52540">
    <property type="entry name" value="P-loop containing nucleoside triphosphate hydrolases"/>
    <property type="match status" value="1"/>
</dbReference>
<evidence type="ECO:0000256" key="3">
    <source>
        <dbReference type="PROSITE-ProRule" id="PRU01251"/>
    </source>
</evidence>
<evidence type="ECO:0000313" key="8">
    <source>
        <dbReference type="Proteomes" id="UP000886595"/>
    </source>
</evidence>
<comment type="similarity">
    <text evidence="1">Belongs to the ClpA/ClpB family.</text>
</comment>
<dbReference type="InterPro" id="IPR058680">
    <property type="entry name" value="NBD_SMAX1-like"/>
</dbReference>
<evidence type="ECO:0000256" key="5">
    <source>
        <dbReference type="SAM" id="Phobius"/>
    </source>
</evidence>
<dbReference type="PANTHER" id="PTHR43572">
    <property type="entry name" value="CHAPERONE PROTEIN CLPD, CHLOROPLASTIC"/>
    <property type="match status" value="1"/>
</dbReference>
<dbReference type="Proteomes" id="UP000886595">
    <property type="component" value="Unassembled WGS sequence"/>
</dbReference>
<comment type="caution">
    <text evidence="7">The sequence shown here is derived from an EMBL/GenBank/DDBJ whole genome shotgun (WGS) entry which is preliminary data.</text>
</comment>
<gene>
    <name evidence="7" type="ORF">Bca52824_077086</name>
</gene>
<proteinExistence type="inferred from homology"/>
<evidence type="ECO:0000256" key="2">
    <source>
        <dbReference type="ARBA" id="ARBA00022737"/>
    </source>
</evidence>
<protein>
    <recommendedName>
        <fullName evidence="6">Clp R domain-containing protein</fullName>
    </recommendedName>
</protein>
<feature type="domain" description="Clp R" evidence="6">
    <location>
        <begin position="456"/>
        <end position="619"/>
    </location>
</feature>
<name>A0A8X7TXA9_BRACI</name>
<dbReference type="Pfam" id="PF23569">
    <property type="entry name" value="NBD_SMAX1"/>
    <property type="match status" value="1"/>
</dbReference>
<keyword evidence="2 3" id="KW-0677">Repeat</keyword>
<dbReference type="PANTHER" id="PTHR43572:SF70">
    <property type="entry name" value="GENOME ASSEMBLY, CHROMOSOME: A04"/>
    <property type="match status" value="1"/>
</dbReference>
<keyword evidence="8" id="KW-1185">Reference proteome</keyword>
<keyword evidence="5" id="KW-0472">Membrane</keyword>
<dbReference type="OrthoDB" id="750498at2759"/>
<feature type="region of interest" description="Disordered" evidence="4">
    <location>
        <begin position="125"/>
        <end position="159"/>
    </location>
</feature>